<evidence type="ECO:0000256" key="1">
    <source>
        <dbReference type="ARBA" id="ARBA00022679"/>
    </source>
</evidence>
<dbReference type="CDD" id="cd02440">
    <property type="entry name" value="AdoMet_MTases"/>
    <property type="match status" value="1"/>
</dbReference>
<dbReference type="InterPro" id="IPR029063">
    <property type="entry name" value="SAM-dependent_MTases_sf"/>
</dbReference>
<evidence type="ECO:0000313" key="4">
    <source>
        <dbReference type="Proteomes" id="UP000033772"/>
    </source>
</evidence>
<dbReference type="EMBL" id="JZDQ02000062">
    <property type="protein sequence ID" value="OIJ23644.1"/>
    <property type="molecule type" value="Genomic_DNA"/>
</dbReference>
<gene>
    <name evidence="3" type="ORF">UG56_026890</name>
</gene>
<name>A0A1J4MW91_9ACTN</name>
<dbReference type="Pfam" id="PF13649">
    <property type="entry name" value="Methyltransf_25"/>
    <property type="match status" value="1"/>
</dbReference>
<organism evidence="3 4">
    <name type="scientific">Nocardioides luteus</name>
    <dbReference type="NCBI Taxonomy" id="1844"/>
    <lineage>
        <taxon>Bacteria</taxon>
        <taxon>Bacillati</taxon>
        <taxon>Actinomycetota</taxon>
        <taxon>Actinomycetes</taxon>
        <taxon>Propionibacteriales</taxon>
        <taxon>Nocardioidaceae</taxon>
        <taxon>Nocardioides</taxon>
    </lineage>
</organism>
<dbReference type="InterPro" id="IPR041698">
    <property type="entry name" value="Methyltransf_25"/>
</dbReference>
<protein>
    <recommendedName>
        <fullName evidence="2">Methyltransferase domain-containing protein</fullName>
    </recommendedName>
</protein>
<evidence type="ECO:0000259" key="2">
    <source>
        <dbReference type="Pfam" id="PF13649"/>
    </source>
</evidence>
<accession>A0A1J4MW91</accession>
<evidence type="ECO:0000313" key="3">
    <source>
        <dbReference type="EMBL" id="OIJ23644.1"/>
    </source>
</evidence>
<sequence>MRASFGVSSFSDVEGVWSERLGNLRNAVRQQVIRHQLLDHTAAVRTALDVGCGQGTQAIELAANGIEVTGVDPSRPLLDQLTATANDRGVRVETFQGTLDDLDRLVGERTYDLVTAHGLLMYLDDARAAVAQLASKVAGGGTLSVTFRNGEALAYRPGLRRQWKQALAAFDATTYVNELGADAQAHTLDDVTAWCEESGLRVERWYGVRVLTDGASADEMPDQESLADCIAAELEAGRRDPYRRLGSQLHVIARAAGWDRDVVRSA</sequence>
<dbReference type="AlphaFoldDB" id="A0A1J4MW91"/>
<dbReference type="SUPFAM" id="SSF53335">
    <property type="entry name" value="S-adenosyl-L-methionine-dependent methyltransferases"/>
    <property type="match status" value="1"/>
</dbReference>
<dbReference type="GO" id="GO:0016740">
    <property type="term" value="F:transferase activity"/>
    <property type="evidence" value="ECO:0007669"/>
    <property type="project" value="UniProtKB-KW"/>
</dbReference>
<keyword evidence="1" id="KW-0808">Transferase</keyword>
<dbReference type="STRING" id="1844.UG56_026890"/>
<proteinExistence type="predicted"/>
<dbReference type="PANTHER" id="PTHR43861">
    <property type="entry name" value="TRANS-ACONITATE 2-METHYLTRANSFERASE-RELATED"/>
    <property type="match status" value="1"/>
</dbReference>
<dbReference type="Proteomes" id="UP000033772">
    <property type="component" value="Unassembled WGS sequence"/>
</dbReference>
<keyword evidence="4" id="KW-1185">Reference proteome</keyword>
<reference evidence="3" key="1">
    <citation type="submission" date="2016-10" db="EMBL/GenBank/DDBJ databases">
        <title>Draft Genome Sequence of Nocardioides luteus Strain BAFB, an Alkane-Degrading Bacterium Isolated from JP-7 Polluted Soil.</title>
        <authorList>
            <person name="Brown L."/>
            <person name="Ruiz O.N."/>
            <person name="Gunasekera T."/>
        </authorList>
    </citation>
    <scope>NUCLEOTIDE SEQUENCE [LARGE SCALE GENOMIC DNA]</scope>
    <source>
        <strain evidence="3">BAFB</strain>
    </source>
</reference>
<feature type="domain" description="Methyltransferase" evidence="2">
    <location>
        <begin position="48"/>
        <end position="141"/>
    </location>
</feature>
<dbReference type="Gene3D" id="3.40.50.150">
    <property type="entry name" value="Vaccinia Virus protein VP39"/>
    <property type="match status" value="1"/>
</dbReference>
<comment type="caution">
    <text evidence="3">The sequence shown here is derived from an EMBL/GenBank/DDBJ whole genome shotgun (WGS) entry which is preliminary data.</text>
</comment>